<proteinExistence type="predicted"/>
<sequence>MLPLGRADLLSNTIIALALEDLALSTATDEMRDELKTSITQDKPSFSNSDIQTRDSQAGTTEVCCLSSILKLVHNNCLHSVEGL</sequence>
<organism evidence="1 2">
    <name type="scientific">Pterulicium gracile</name>
    <dbReference type="NCBI Taxonomy" id="1884261"/>
    <lineage>
        <taxon>Eukaryota</taxon>
        <taxon>Fungi</taxon>
        <taxon>Dikarya</taxon>
        <taxon>Basidiomycota</taxon>
        <taxon>Agaricomycotina</taxon>
        <taxon>Agaricomycetes</taxon>
        <taxon>Agaricomycetidae</taxon>
        <taxon>Agaricales</taxon>
        <taxon>Pleurotineae</taxon>
        <taxon>Pterulaceae</taxon>
        <taxon>Pterulicium</taxon>
    </lineage>
</organism>
<dbReference type="Proteomes" id="UP000305067">
    <property type="component" value="Unassembled WGS sequence"/>
</dbReference>
<gene>
    <name evidence="1" type="ORF">BDV98DRAFT_577251</name>
</gene>
<evidence type="ECO:0000313" key="2">
    <source>
        <dbReference type="Proteomes" id="UP000305067"/>
    </source>
</evidence>
<name>A0A5C3Q1Q8_9AGAR</name>
<protein>
    <submittedName>
        <fullName evidence="1">Uncharacterized protein</fullName>
    </submittedName>
</protein>
<reference evidence="1 2" key="1">
    <citation type="journal article" date="2019" name="Nat. Ecol. Evol.">
        <title>Megaphylogeny resolves global patterns of mushroom evolution.</title>
        <authorList>
            <person name="Varga T."/>
            <person name="Krizsan K."/>
            <person name="Foldi C."/>
            <person name="Dima B."/>
            <person name="Sanchez-Garcia M."/>
            <person name="Sanchez-Ramirez S."/>
            <person name="Szollosi G.J."/>
            <person name="Szarkandi J.G."/>
            <person name="Papp V."/>
            <person name="Albert L."/>
            <person name="Andreopoulos W."/>
            <person name="Angelini C."/>
            <person name="Antonin V."/>
            <person name="Barry K.W."/>
            <person name="Bougher N.L."/>
            <person name="Buchanan P."/>
            <person name="Buyck B."/>
            <person name="Bense V."/>
            <person name="Catcheside P."/>
            <person name="Chovatia M."/>
            <person name="Cooper J."/>
            <person name="Damon W."/>
            <person name="Desjardin D."/>
            <person name="Finy P."/>
            <person name="Geml J."/>
            <person name="Haridas S."/>
            <person name="Hughes K."/>
            <person name="Justo A."/>
            <person name="Karasinski D."/>
            <person name="Kautmanova I."/>
            <person name="Kiss B."/>
            <person name="Kocsube S."/>
            <person name="Kotiranta H."/>
            <person name="LaButti K.M."/>
            <person name="Lechner B.E."/>
            <person name="Liimatainen K."/>
            <person name="Lipzen A."/>
            <person name="Lukacs Z."/>
            <person name="Mihaltcheva S."/>
            <person name="Morgado L.N."/>
            <person name="Niskanen T."/>
            <person name="Noordeloos M.E."/>
            <person name="Ohm R.A."/>
            <person name="Ortiz-Santana B."/>
            <person name="Ovrebo C."/>
            <person name="Racz N."/>
            <person name="Riley R."/>
            <person name="Savchenko A."/>
            <person name="Shiryaev A."/>
            <person name="Soop K."/>
            <person name="Spirin V."/>
            <person name="Szebenyi C."/>
            <person name="Tomsovsky M."/>
            <person name="Tulloss R.E."/>
            <person name="Uehling J."/>
            <person name="Grigoriev I.V."/>
            <person name="Vagvolgyi C."/>
            <person name="Papp T."/>
            <person name="Martin F.M."/>
            <person name="Miettinen O."/>
            <person name="Hibbett D.S."/>
            <person name="Nagy L.G."/>
        </authorList>
    </citation>
    <scope>NUCLEOTIDE SEQUENCE [LARGE SCALE GENOMIC DNA]</scope>
    <source>
        <strain evidence="1 2">CBS 309.79</strain>
    </source>
</reference>
<dbReference type="AlphaFoldDB" id="A0A5C3Q1Q8"/>
<dbReference type="EMBL" id="ML178875">
    <property type="protein sequence ID" value="TFK95751.1"/>
    <property type="molecule type" value="Genomic_DNA"/>
</dbReference>
<keyword evidence="2" id="KW-1185">Reference proteome</keyword>
<accession>A0A5C3Q1Q8</accession>
<evidence type="ECO:0000313" key="1">
    <source>
        <dbReference type="EMBL" id="TFK95751.1"/>
    </source>
</evidence>